<dbReference type="Proteomes" id="UP001240447">
    <property type="component" value="Unassembled WGS sequence"/>
</dbReference>
<comment type="caution">
    <text evidence="1">The sequence shown here is derived from an EMBL/GenBank/DDBJ whole genome shotgun (WGS) entry which is preliminary data.</text>
</comment>
<sequence length="42" mass="5009">MQDVAREAIRTYVETTSRRELLDRVLDEELPRYAESLERLGQ</sequence>
<dbReference type="EMBL" id="JAUSQM010000001">
    <property type="protein sequence ID" value="MDP9824236.1"/>
    <property type="molecule type" value="Genomic_DNA"/>
</dbReference>
<protein>
    <submittedName>
        <fullName evidence="1">Uncharacterized protein</fullName>
    </submittedName>
</protein>
<organism evidence="1 2">
    <name type="scientific">Nocardioides massiliensis</name>
    <dbReference type="NCBI Taxonomy" id="1325935"/>
    <lineage>
        <taxon>Bacteria</taxon>
        <taxon>Bacillati</taxon>
        <taxon>Actinomycetota</taxon>
        <taxon>Actinomycetes</taxon>
        <taxon>Propionibacteriales</taxon>
        <taxon>Nocardioidaceae</taxon>
        <taxon>Nocardioides</taxon>
    </lineage>
</organism>
<name>A0ABT9NV97_9ACTN</name>
<gene>
    <name evidence="1" type="ORF">J2S59_004045</name>
</gene>
<reference evidence="1 2" key="1">
    <citation type="submission" date="2023-07" db="EMBL/GenBank/DDBJ databases">
        <title>Sequencing the genomes of 1000 actinobacteria strains.</title>
        <authorList>
            <person name="Klenk H.-P."/>
        </authorList>
    </citation>
    <scope>NUCLEOTIDE SEQUENCE [LARGE SCALE GENOMIC DNA]</scope>
    <source>
        <strain evidence="1 2">GD13</strain>
    </source>
</reference>
<evidence type="ECO:0000313" key="2">
    <source>
        <dbReference type="Proteomes" id="UP001240447"/>
    </source>
</evidence>
<accession>A0ABT9NV97</accession>
<dbReference type="RefSeq" id="WP_281366688.1">
    <property type="nucleotide sequence ID" value="NZ_CCXJ01000058.1"/>
</dbReference>
<proteinExistence type="predicted"/>
<evidence type="ECO:0000313" key="1">
    <source>
        <dbReference type="EMBL" id="MDP9824236.1"/>
    </source>
</evidence>
<keyword evidence="2" id="KW-1185">Reference proteome</keyword>